<evidence type="ECO:0000256" key="1">
    <source>
        <dbReference type="SAM" id="MobiDB-lite"/>
    </source>
</evidence>
<keyword evidence="4" id="KW-1185">Reference proteome</keyword>
<name>A0AAD7I8Q5_9AGAR</name>
<dbReference type="AlphaFoldDB" id="A0AAD7I8Q5"/>
<keyword evidence="2" id="KW-0812">Transmembrane</keyword>
<keyword evidence="2" id="KW-1133">Transmembrane helix</keyword>
<evidence type="ECO:0000313" key="3">
    <source>
        <dbReference type="EMBL" id="KAJ7737591.1"/>
    </source>
</evidence>
<organism evidence="3 4">
    <name type="scientific">Mycena maculata</name>
    <dbReference type="NCBI Taxonomy" id="230809"/>
    <lineage>
        <taxon>Eukaryota</taxon>
        <taxon>Fungi</taxon>
        <taxon>Dikarya</taxon>
        <taxon>Basidiomycota</taxon>
        <taxon>Agaricomycotina</taxon>
        <taxon>Agaricomycetes</taxon>
        <taxon>Agaricomycetidae</taxon>
        <taxon>Agaricales</taxon>
        <taxon>Marasmiineae</taxon>
        <taxon>Mycenaceae</taxon>
        <taxon>Mycena</taxon>
    </lineage>
</organism>
<evidence type="ECO:0000313" key="4">
    <source>
        <dbReference type="Proteomes" id="UP001215280"/>
    </source>
</evidence>
<accession>A0AAD7I8Q5</accession>
<feature type="transmembrane region" description="Helical" evidence="2">
    <location>
        <begin position="28"/>
        <end position="48"/>
    </location>
</feature>
<feature type="region of interest" description="Disordered" evidence="1">
    <location>
        <begin position="67"/>
        <end position="123"/>
    </location>
</feature>
<feature type="compositionally biased region" description="Pro residues" evidence="1">
    <location>
        <begin position="103"/>
        <end position="112"/>
    </location>
</feature>
<keyword evidence="2" id="KW-0472">Membrane</keyword>
<sequence length="215" mass="24412">MEREDRKLVRAGGRGTRRTRARLAHMRVGMRAGHEMVFIAMCLMTLAFPSRPRAPRRHDIQYDRVARAHHTEGRPSRFLVDPSSSFASIPIPPRHPRSLPTPQTLPPFPRPNASPARLPPTRRRPTVIFRAARTLHHLLLILTGQRECELEPLYIAGAPHRLSTAEADTEEEEHEYAFLPGHPRSAIRVLRAACDQRARRGSLWKPSLVLPDPDA</sequence>
<protein>
    <submittedName>
        <fullName evidence="3">Uncharacterized protein</fullName>
    </submittedName>
</protein>
<gene>
    <name evidence="3" type="ORF">DFH07DRAFT_93774</name>
</gene>
<reference evidence="3" key="1">
    <citation type="submission" date="2023-03" db="EMBL/GenBank/DDBJ databases">
        <title>Massive genome expansion in bonnet fungi (Mycena s.s.) driven by repeated elements and novel gene families across ecological guilds.</title>
        <authorList>
            <consortium name="Lawrence Berkeley National Laboratory"/>
            <person name="Harder C.B."/>
            <person name="Miyauchi S."/>
            <person name="Viragh M."/>
            <person name="Kuo A."/>
            <person name="Thoen E."/>
            <person name="Andreopoulos B."/>
            <person name="Lu D."/>
            <person name="Skrede I."/>
            <person name="Drula E."/>
            <person name="Henrissat B."/>
            <person name="Morin E."/>
            <person name="Kohler A."/>
            <person name="Barry K."/>
            <person name="LaButti K."/>
            <person name="Morin E."/>
            <person name="Salamov A."/>
            <person name="Lipzen A."/>
            <person name="Mereny Z."/>
            <person name="Hegedus B."/>
            <person name="Baldrian P."/>
            <person name="Stursova M."/>
            <person name="Weitz H."/>
            <person name="Taylor A."/>
            <person name="Grigoriev I.V."/>
            <person name="Nagy L.G."/>
            <person name="Martin F."/>
            <person name="Kauserud H."/>
        </authorList>
    </citation>
    <scope>NUCLEOTIDE SEQUENCE</scope>
    <source>
        <strain evidence="3">CBHHK188m</strain>
    </source>
</reference>
<comment type="caution">
    <text evidence="3">The sequence shown here is derived from an EMBL/GenBank/DDBJ whole genome shotgun (WGS) entry which is preliminary data.</text>
</comment>
<dbReference type="Proteomes" id="UP001215280">
    <property type="component" value="Unassembled WGS sequence"/>
</dbReference>
<evidence type="ECO:0000256" key="2">
    <source>
        <dbReference type="SAM" id="Phobius"/>
    </source>
</evidence>
<dbReference type="EMBL" id="JARJLG010000142">
    <property type="protein sequence ID" value="KAJ7737591.1"/>
    <property type="molecule type" value="Genomic_DNA"/>
</dbReference>
<proteinExistence type="predicted"/>